<feature type="compositionally biased region" description="Polar residues" evidence="1">
    <location>
        <begin position="636"/>
        <end position="645"/>
    </location>
</feature>
<evidence type="ECO:0000313" key="2">
    <source>
        <dbReference type="EMBL" id="KZT13139.1"/>
    </source>
</evidence>
<feature type="compositionally biased region" description="Polar residues" evidence="1">
    <location>
        <begin position="461"/>
        <end position="471"/>
    </location>
</feature>
<dbReference type="EMBL" id="KV427605">
    <property type="protein sequence ID" value="KZT13139.1"/>
    <property type="molecule type" value="Genomic_DNA"/>
</dbReference>
<feature type="compositionally biased region" description="Low complexity" evidence="1">
    <location>
        <begin position="78"/>
        <end position="89"/>
    </location>
</feature>
<feature type="compositionally biased region" description="Polar residues" evidence="1">
    <location>
        <begin position="524"/>
        <end position="534"/>
    </location>
</feature>
<dbReference type="RefSeq" id="XP_040770649.1">
    <property type="nucleotide sequence ID" value="XM_040907631.1"/>
</dbReference>
<feature type="region of interest" description="Disordered" evidence="1">
    <location>
        <begin position="1"/>
        <end position="38"/>
    </location>
</feature>
<reference evidence="2 3" key="1">
    <citation type="journal article" date="2016" name="Mol. Biol. Evol.">
        <title>Comparative Genomics of Early-Diverging Mushroom-Forming Fungi Provides Insights into the Origins of Lignocellulose Decay Capabilities.</title>
        <authorList>
            <person name="Nagy L.G."/>
            <person name="Riley R."/>
            <person name="Tritt A."/>
            <person name="Adam C."/>
            <person name="Daum C."/>
            <person name="Floudas D."/>
            <person name="Sun H."/>
            <person name="Yadav J.S."/>
            <person name="Pangilinan J."/>
            <person name="Larsson K.H."/>
            <person name="Matsuura K."/>
            <person name="Barry K."/>
            <person name="Labutti K."/>
            <person name="Kuo R."/>
            <person name="Ohm R.A."/>
            <person name="Bhattacharya S.S."/>
            <person name="Shirouzu T."/>
            <person name="Yoshinaga Y."/>
            <person name="Martin F.M."/>
            <person name="Grigoriev I.V."/>
            <person name="Hibbett D.S."/>
        </authorList>
    </citation>
    <scope>NUCLEOTIDE SEQUENCE [LARGE SCALE GENOMIC DNA]</scope>
    <source>
        <strain evidence="2 3">93-53</strain>
    </source>
</reference>
<feature type="region of interest" description="Disordered" evidence="1">
    <location>
        <begin position="212"/>
        <end position="231"/>
    </location>
</feature>
<feature type="region of interest" description="Disordered" evidence="1">
    <location>
        <begin position="924"/>
        <end position="981"/>
    </location>
</feature>
<accession>A0A165IIV4</accession>
<feature type="compositionally biased region" description="Low complexity" evidence="1">
    <location>
        <begin position="662"/>
        <end position="672"/>
    </location>
</feature>
<dbReference type="STRING" id="1314785.A0A165IIV4"/>
<protein>
    <submittedName>
        <fullName evidence="2">Uncharacterized protein</fullName>
    </submittedName>
</protein>
<organism evidence="2 3">
    <name type="scientific">Laetiporus sulphureus 93-53</name>
    <dbReference type="NCBI Taxonomy" id="1314785"/>
    <lineage>
        <taxon>Eukaryota</taxon>
        <taxon>Fungi</taxon>
        <taxon>Dikarya</taxon>
        <taxon>Basidiomycota</taxon>
        <taxon>Agaricomycotina</taxon>
        <taxon>Agaricomycetes</taxon>
        <taxon>Polyporales</taxon>
        <taxon>Laetiporus</taxon>
    </lineage>
</organism>
<feature type="compositionally biased region" description="Low complexity" evidence="1">
    <location>
        <begin position="535"/>
        <end position="547"/>
    </location>
</feature>
<feature type="compositionally biased region" description="Low complexity" evidence="1">
    <location>
        <begin position="1"/>
        <end position="20"/>
    </location>
</feature>
<feature type="compositionally biased region" description="Basic and acidic residues" evidence="1">
    <location>
        <begin position="561"/>
        <end position="571"/>
    </location>
</feature>
<feature type="compositionally biased region" description="Polar residues" evidence="1">
    <location>
        <begin position="280"/>
        <end position="306"/>
    </location>
</feature>
<dbReference type="InParanoid" id="A0A165IIV4"/>
<keyword evidence="3" id="KW-1185">Reference proteome</keyword>
<feature type="region of interest" description="Disordered" evidence="1">
    <location>
        <begin position="57"/>
        <end position="166"/>
    </location>
</feature>
<feature type="region of interest" description="Disordered" evidence="1">
    <location>
        <begin position="280"/>
        <end position="309"/>
    </location>
</feature>
<dbReference type="AlphaFoldDB" id="A0A165IIV4"/>
<evidence type="ECO:0000256" key="1">
    <source>
        <dbReference type="SAM" id="MobiDB-lite"/>
    </source>
</evidence>
<feature type="region of interest" description="Disordered" evidence="1">
    <location>
        <begin position="459"/>
        <end position="571"/>
    </location>
</feature>
<feature type="region of interest" description="Disordered" evidence="1">
    <location>
        <begin position="661"/>
        <end position="710"/>
    </location>
</feature>
<dbReference type="Proteomes" id="UP000076871">
    <property type="component" value="Unassembled WGS sequence"/>
</dbReference>
<feature type="region of interest" description="Disordered" evidence="1">
    <location>
        <begin position="870"/>
        <end position="890"/>
    </location>
</feature>
<proteinExistence type="predicted"/>
<feature type="compositionally biased region" description="Low complexity" evidence="1">
    <location>
        <begin position="961"/>
        <end position="973"/>
    </location>
</feature>
<evidence type="ECO:0000313" key="3">
    <source>
        <dbReference type="Proteomes" id="UP000076871"/>
    </source>
</evidence>
<feature type="compositionally biased region" description="Pro residues" evidence="1">
    <location>
        <begin position="673"/>
        <end position="695"/>
    </location>
</feature>
<feature type="compositionally biased region" description="Basic and acidic residues" evidence="1">
    <location>
        <begin position="110"/>
        <end position="131"/>
    </location>
</feature>
<dbReference type="GeneID" id="63824660"/>
<name>A0A165IIV4_9APHY</name>
<feature type="compositionally biased region" description="Low complexity" evidence="1">
    <location>
        <begin position="601"/>
        <end position="616"/>
    </location>
</feature>
<gene>
    <name evidence="2" type="ORF">LAESUDRAFT_719458</name>
</gene>
<feature type="region of interest" description="Disordered" evidence="1">
    <location>
        <begin position="586"/>
        <end position="648"/>
    </location>
</feature>
<sequence length="1032" mass="110334">MTAVSVQQQSASSYLLPLSSDDSDYNSEQAAAHLRPKVIRRDTDNILSYYQSEHAGRAYTAADSDSAPAPPIMRKASTDSGSDSEYSSESPDDHFDARPSRSTQHYLAADSERTRRESVPSEGGADRRRLAIVELDSTLPLSLSRKRSQGMRQPGSEGGGAPMTSSIMSRRGVHVDGLALVAPPDASPKTYTDLTPPSTAPLFADRIPSASHGAMHNRSMSEADGAGVPGKLRHQHKRSRDVGIVGMLTSVSEPPGHVGTGGRSEFQVLVRDEGMMTPIFQTPTDSRTPSPGRTTDTSEPTTSSAVDTPISEQGEHEIVTPAIGEGKDISQPVVGPVIVDTSDAIRRGPTRTTTSSMSSPDEAYPMQSTQFYQQHARGSSRYVRYQPVDVHLTAGPLPPPPKPLFHAESTDGLPAGSSTWSARSLAVSRPNTEHDIRALREALQLPKSVSAALASIPTPLSPQRTATTLPATSGRVRQEAVEETGLSRALSKAKSLHRREGAHPPSSATDSPVVPSDEPVELTKSGTEPATEAQTSPTSIVSSVSRASSRKSIDVVPPAPPKDRPLKISRSDLELRRESSWLSLRKKIRGGSPNGKAVYNPSPISHSSSSSLSAHSPTPPPKSGRCSPIDERPAASSGTGSSSNPLKGALSNLKRFSALPRTPSATSSVAKTPSPPSPPPQRLRTPSPPPMLLPKPRPKPRFKSPWPDAMHCRDVTSRKSALERSVGYAEKINELALYDCGLAEWLDMRRGLGPASRASQSRLNLASAPATPASRFLVMQTRHFTGASEASEATFPIRSDAYTATDLTTRPIDVVPTNTPPAALPYPSLASVQPTRAPARSSSIINPSRTILPLAGGGFFSSIGRMKSVKKERPSLPMSSRAPAKRGANVDMASRPVPVAVMTMPTVPGGPRAAPGRIQRSQTFSAMGRSPPNESTPPPSNNNRRLSGTSRRSSIFSRRGAQTQTPVQTPATVHRSLPPFNPEFERQVDRLADILPTADRDILAGYLRRAGQDMLAIGQYLEDERSGNLRRD</sequence>
<dbReference type="OrthoDB" id="2413468at2759"/>